<dbReference type="EMBL" id="CP126657">
    <property type="protein sequence ID" value="WJZ96279.1"/>
    <property type="molecule type" value="Genomic_DNA"/>
</dbReference>
<organism evidence="1 2">
    <name type="scientific">Vitis vinifera</name>
    <name type="common">Grape</name>
    <dbReference type="NCBI Taxonomy" id="29760"/>
    <lineage>
        <taxon>Eukaryota</taxon>
        <taxon>Viridiplantae</taxon>
        <taxon>Streptophyta</taxon>
        <taxon>Embryophyta</taxon>
        <taxon>Tracheophyta</taxon>
        <taxon>Spermatophyta</taxon>
        <taxon>Magnoliopsida</taxon>
        <taxon>eudicotyledons</taxon>
        <taxon>Gunneridae</taxon>
        <taxon>Pentapetalae</taxon>
        <taxon>rosids</taxon>
        <taxon>Vitales</taxon>
        <taxon>Vitaceae</taxon>
        <taxon>Viteae</taxon>
        <taxon>Vitis</taxon>
    </lineage>
</organism>
<keyword evidence="2" id="KW-1185">Reference proteome</keyword>
<accession>A0ABY9CP46</accession>
<sequence>MATTATATTTRGVAKLEKGVSASVRGRKGNRHCFEEAYESFGHAMQQQQQQQQVGKRKAEDLSCPINTNPLAYKEGITVEIGVDRVEELSSQLELLRDVRASVSAFDTYDCVTLWGCFFGCGPNCTFKDQ</sequence>
<protein>
    <submittedName>
        <fullName evidence="1">Uncharacterized protein</fullName>
    </submittedName>
</protein>
<evidence type="ECO:0000313" key="2">
    <source>
        <dbReference type="Proteomes" id="UP001227230"/>
    </source>
</evidence>
<dbReference type="Proteomes" id="UP001227230">
    <property type="component" value="Chromosome 10"/>
</dbReference>
<reference evidence="1 2" key="1">
    <citation type="journal article" date="2023" name="Hortic Res">
        <title>The complete reference genome for grapevine (Vitis vinifera L.) genetics and breeding.</title>
        <authorList>
            <person name="Shi X."/>
            <person name="Cao S."/>
            <person name="Wang X."/>
            <person name="Huang S."/>
            <person name="Wang Y."/>
            <person name="Liu Z."/>
            <person name="Liu W."/>
            <person name="Leng X."/>
            <person name="Peng Y."/>
            <person name="Wang N."/>
            <person name="Wang Y."/>
            <person name="Ma Z."/>
            <person name="Xu X."/>
            <person name="Zhang F."/>
            <person name="Xue H."/>
            <person name="Zhong H."/>
            <person name="Wang Y."/>
            <person name="Zhang K."/>
            <person name="Velt A."/>
            <person name="Avia K."/>
            <person name="Holtgrawe D."/>
            <person name="Grimplet J."/>
            <person name="Matus J.T."/>
            <person name="Ware D."/>
            <person name="Wu X."/>
            <person name="Wang H."/>
            <person name="Liu C."/>
            <person name="Fang Y."/>
            <person name="Rustenholz C."/>
            <person name="Cheng Z."/>
            <person name="Xiao H."/>
            <person name="Zhou Y."/>
        </authorList>
    </citation>
    <scope>NUCLEOTIDE SEQUENCE [LARGE SCALE GENOMIC DNA]</scope>
    <source>
        <strain evidence="2">cv. Pinot noir / PN40024</strain>
        <tissue evidence="1">Leaf</tissue>
    </source>
</reference>
<gene>
    <name evidence="1" type="ORF">VitviT2T_014979</name>
</gene>
<evidence type="ECO:0000313" key="1">
    <source>
        <dbReference type="EMBL" id="WJZ96279.1"/>
    </source>
</evidence>
<proteinExistence type="predicted"/>
<name>A0ABY9CP46_VITVI</name>